<dbReference type="CDD" id="cd04496">
    <property type="entry name" value="SSB_OBF"/>
    <property type="match status" value="1"/>
</dbReference>
<evidence type="ECO:0000313" key="5">
    <source>
        <dbReference type="EMBL" id="PHK98283.1"/>
    </source>
</evidence>
<dbReference type="GO" id="GO:0003697">
    <property type="term" value="F:single-stranded DNA binding"/>
    <property type="evidence" value="ECO:0007669"/>
    <property type="project" value="UniProtKB-UniRule"/>
</dbReference>
<dbReference type="SUPFAM" id="SSF50249">
    <property type="entry name" value="Nucleic acid-binding proteins"/>
    <property type="match status" value="1"/>
</dbReference>
<evidence type="ECO:0000256" key="2">
    <source>
        <dbReference type="HAMAP-Rule" id="MF_00984"/>
    </source>
</evidence>
<dbReference type="PANTHER" id="PTHR10302:SF0">
    <property type="entry name" value="SINGLE-STRANDED DNA-BINDING PROTEIN, MITOCHONDRIAL"/>
    <property type="match status" value="1"/>
</dbReference>
<comment type="caution">
    <text evidence="2">Lacks conserved residue(s) required for the propagation of feature annotation.</text>
</comment>
<evidence type="ECO:0000256" key="4">
    <source>
        <dbReference type="SAM" id="MobiDB-lite"/>
    </source>
</evidence>
<comment type="caution">
    <text evidence="5">The sequence shown here is derived from an EMBL/GenBank/DDBJ whole genome shotgun (WGS) entry which is preliminary data.</text>
</comment>
<gene>
    <name evidence="5" type="ORF">CGL56_11310</name>
</gene>
<dbReference type="PROSITE" id="PS50935">
    <property type="entry name" value="SSB"/>
    <property type="match status" value="1"/>
</dbReference>
<dbReference type="HAMAP" id="MF_00984">
    <property type="entry name" value="SSB"/>
    <property type="match status" value="1"/>
</dbReference>
<sequence>MSPNEITVYCFTGLSPGRISSLMPVSNYSCDNGCGPLPTPFIMQVRNSVTLIGNVGQLPTAKTLPNGVRAIEFSFATNDTYRNREGEKVTRTEWHQIKAYGKVVDVLEQYVTKGSALAITGTIRYRKWTDKYEQNRISTDIILDQFTFLGGRDDKSYQTAEEGAEESTMQAAEPAPQKKTTRRRSTKAAAAELTPAEDLPF</sequence>
<dbReference type="PANTHER" id="PTHR10302">
    <property type="entry name" value="SINGLE-STRANDED DNA-BINDING PROTEIN"/>
    <property type="match status" value="1"/>
</dbReference>
<comment type="subunit">
    <text evidence="2">Homotetramer.</text>
</comment>
<protein>
    <recommendedName>
        <fullName evidence="2 3">Single-stranded DNA-binding protein</fullName>
        <shortName evidence="2">SSB</shortName>
    </recommendedName>
</protein>
<dbReference type="GO" id="GO:0009295">
    <property type="term" value="C:nucleoid"/>
    <property type="evidence" value="ECO:0007669"/>
    <property type="project" value="TreeGrafter"/>
</dbReference>
<dbReference type="NCBIfam" id="TIGR00621">
    <property type="entry name" value="ssb"/>
    <property type="match status" value="1"/>
</dbReference>
<dbReference type="AlphaFoldDB" id="A0A2G0CE81"/>
<name>A0A2G0CE81_9BACT</name>
<organism evidence="5 6">
    <name type="scientific">Neolewinella marina</name>
    <dbReference type="NCBI Taxonomy" id="438751"/>
    <lineage>
        <taxon>Bacteria</taxon>
        <taxon>Pseudomonadati</taxon>
        <taxon>Bacteroidota</taxon>
        <taxon>Saprospiria</taxon>
        <taxon>Saprospirales</taxon>
        <taxon>Lewinellaceae</taxon>
        <taxon>Neolewinella</taxon>
    </lineage>
</organism>
<dbReference type="InterPro" id="IPR012340">
    <property type="entry name" value="NA-bd_OB-fold"/>
</dbReference>
<dbReference type="OrthoDB" id="9809878at2"/>
<keyword evidence="6" id="KW-1185">Reference proteome</keyword>
<evidence type="ECO:0000256" key="3">
    <source>
        <dbReference type="RuleBase" id="RU000524"/>
    </source>
</evidence>
<dbReference type="InterPro" id="IPR000424">
    <property type="entry name" value="Primosome_PriB/ssb"/>
</dbReference>
<dbReference type="Gene3D" id="2.40.50.140">
    <property type="entry name" value="Nucleic acid-binding proteins"/>
    <property type="match status" value="1"/>
</dbReference>
<accession>A0A2G0CE81</accession>
<proteinExistence type="inferred from homology"/>
<reference evidence="5 6" key="1">
    <citation type="submission" date="2017-10" db="EMBL/GenBank/DDBJ databases">
        <title>The draft genome sequence of Lewinella marina KCTC 32374.</title>
        <authorList>
            <person name="Wang K."/>
        </authorList>
    </citation>
    <scope>NUCLEOTIDE SEQUENCE [LARGE SCALE GENOMIC DNA]</scope>
    <source>
        <strain evidence="5 6">MKG-38</strain>
    </source>
</reference>
<evidence type="ECO:0000313" key="6">
    <source>
        <dbReference type="Proteomes" id="UP000226437"/>
    </source>
</evidence>
<dbReference type="GO" id="GO:0006260">
    <property type="term" value="P:DNA replication"/>
    <property type="evidence" value="ECO:0007669"/>
    <property type="project" value="InterPro"/>
</dbReference>
<dbReference type="Proteomes" id="UP000226437">
    <property type="component" value="Unassembled WGS sequence"/>
</dbReference>
<dbReference type="Pfam" id="PF00436">
    <property type="entry name" value="SSB"/>
    <property type="match status" value="1"/>
</dbReference>
<dbReference type="InterPro" id="IPR011344">
    <property type="entry name" value="ssDNA-bd"/>
</dbReference>
<feature type="region of interest" description="Disordered" evidence="4">
    <location>
        <begin position="156"/>
        <end position="201"/>
    </location>
</feature>
<evidence type="ECO:0000256" key="1">
    <source>
        <dbReference type="ARBA" id="ARBA00023125"/>
    </source>
</evidence>
<keyword evidence="1 2" id="KW-0238">DNA-binding</keyword>
<dbReference type="EMBL" id="PDLO01000004">
    <property type="protein sequence ID" value="PHK98283.1"/>
    <property type="molecule type" value="Genomic_DNA"/>
</dbReference>